<gene>
    <name evidence="1" type="ORF">H9659_01445</name>
</gene>
<evidence type="ECO:0000313" key="1">
    <source>
        <dbReference type="EMBL" id="MBD7906995.1"/>
    </source>
</evidence>
<keyword evidence="2" id="KW-1185">Reference proteome</keyword>
<dbReference type="EMBL" id="JACSQY010000001">
    <property type="protein sequence ID" value="MBD7906995.1"/>
    <property type="molecule type" value="Genomic_DNA"/>
</dbReference>
<dbReference type="Proteomes" id="UP000659496">
    <property type="component" value="Unassembled WGS sequence"/>
</dbReference>
<dbReference type="RefSeq" id="WP_191688135.1">
    <property type="nucleotide sequence ID" value="NZ_JACSQY010000001.1"/>
</dbReference>
<accession>A0ABR8PFP3</accession>
<evidence type="ECO:0000313" key="2">
    <source>
        <dbReference type="Proteomes" id="UP000659496"/>
    </source>
</evidence>
<protein>
    <submittedName>
        <fullName evidence="1">Uncharacterized protein</fullName>
    </submittedName>
</protein>
<sequence>MKFSDDKKSVAINTTSKLTKGEYTVTVTGLSDKALTSSVTVADEKVAKINVLSETAPLNPTAKAIGGVSYQANETAFVNYEVLNQYGEKMTNQTINWTQSTGGKVDVATPGQLIIGNTASAGVKFIPGNKVFLTGVHANSATVVNAEVTIGLEAKAATTEIKGVYNTSTNKLEALPAGFAANKYVLLFEVKDQYGNKLAAPTLSELTYLSNNPLFVAQPTTANATTVTIDDVVYQAIELAPGSQAAKGGTTDLQLISNNTGKVSKYTITADALPAVSSFKLSTPEKLIAGSEKVEVPFAAVDQYGNAVTKHSALTGVTLSSGLTLEKQQDGSAKLFYTAPSNATTNDVITTLTSLVPTNGDYSNVQITVKPNAKGEAVIGLNSEVSTNVAAGNEVKFKGEDLLVQDQYGRTLTKKQVNDWLDASTVENSIVLQSDIANTTIQVTSSDVVADNAFVYANDSTDVFTVKATVAGTVNTEKLVFSLAPSTAAATPVASEIVSASSKSVTFTRVTQSEYASYEVADLGVMYNDGVATGSAAAGYDVTPKVYGVTAAGAKVLLPSSKYTITTNGKLDTATAGKIKDLATLGYVAGDFKDINGVAKDIPVKVTIMVEDGNGAAAATIEKDLVVSNKAVEVNTITFTDKVVNGGAFVDANGTKAIATSRLNAVIDELEDQYGVAKVEAATITISNVSKVDGSALTVVSNATTATNITGAEAGDKFTATFKYAGGKTASVNFVVSSTVTP</sequence>
<name>A0ABR8PFP3_9BACL</name>
<comment type="caution">
    <text evidence="1">The sequence shown here is derived from an EMBL/GenBank/DDBJ whole genome shotgun (WGS) entry which is preliminary data.</text>
</comment>
<organism evidence="1 2">
    <name type="scientific">Sporosarcina gallistercoris</name>
    <dbReference type="NCBI Taxonomy" id="2762245"/>
    <lineage>
        <taxon>Bacteria</taxon>
        <taxon>Bacillati</taxon>
        <taxon>Bacillota</taxon>
        <taxon>Bacilli</taxon>
        <taxon>Bacillales</taxon>
        <taxon>Caryophanaceae</taxon>
        <taxon>Sporosarcina</taxon>
    </lineage>
</organism>
<reference evidence="1 2" key="1">
    <citation type="submission" date="2020-08" db="EMBL/GenBank/DDBJ databases">
        <title>A Genomic Blueprint of the Chicken Gut Microbiome.</title>
        <authorList>
            <person name="Gilroy R."/>
            <person name="Ravi A."/>
            <person name="Getino M."/>
            <person name="Pursley I."/>
            <person name="Horton D.L."/>
            <person name="Alikhan N.-F."/>
            <person name="Baker D."/>
            <person name="Gharbi K."/>
            <person name="Hall N."/>
            <person name="Watson M."/>
            <person name="Adriaenssens E.M."/>
            <person name="Foster-Nyarko E."/>
            <person name="Jarju S."/>
            <person name="Secka A."/>
            <person name="Antonio M."/>
            <person name="Oren A."/>
            <person name="Chaudhuri R."/>
            <person name="La Ragione R.M."/>
            <person name="Hildebrand F."/>
            <person name="Pallen M.J."/>
        </authorList>
    </citation>
    <scope>NUCLEOTIDE SEQUENCE [LARGE SCALE GENOMIC DNA]</scope>
    <source>
        <strain evidence="1 2">Sa3CUA8</strain>
    </source>
</reference>
<proteinExistence type="predicted"/>